<sequence length="273" mass="29317">MSDTMEKQTRQSTGPESNNKRQRKATNGNNSPSLSQVARARADANLDGASLTVPLLSTHQLSGDDDAQASLLEAPTNNVVNQSSSDPNISSGLGVEVAVNGLTITVNGLAEKTNAQNNLLVDYNARLGRIEEIVRDQSNGQVGQVNGEDGEDAPAEVALPPLPIKKISQLKQFSDDSAANPRMVELLTDFIRKVGGKKAQGRVRDAMDDIFSKRLGKKYNWNGYKGGKKFEALAISKILRKAFVDAKSCSSSAEGKTHITATPRVVPQSWTTL</sequence>
<organism evidence="1 2">
    <name type="scientific">Eretmocerus hayati</name>
    <dbReference type="NCBI Taxonomy" id="131215"/>
    <lineage>
        <taxon>Eukaryota</taxon>
        <taxon>Metazoa</taxon>
        <taxon>Ecdysozoa</taxon>
        <taxon>Arthropoda</taxon>
        <taxon>Hexapoda</taxon>
        <taxon>Insecta</taxon>
        <taxon>Pterygota</taxon>
        <taxon>Neoptera</taxon>
        <taxon>Endopterygota</taxon>
        <taxon>Hymenoptera</taxon>
        <taxon>Apocrita</taxon>
        <taxon>Proctotrupomorpha</taxon>
        <taxon>Chalcidoidea</taxon>
        <taxon>Aphelinidae</taxon>
        <taxon>Aphelininae</taxon>
        <taxon>Eretmocerus</taxon>
    </lineage>
</organism>
<name>A0ACC2PBE9_9HYME</name>
<reference evidence="1" key="1">
    <citation type="submission" date="2023-04" db="EMBL/GenBank/DDBJ databases">
        <title>A chromosome-level genome assembly of the parasitoid wasp Eretmocerus hayati.</title>
        <authorList>
            <person name="Zhong Y."/>
            <person name="Liu S."/>
            <person name="Liu Y."/>
        </authorList>
    </citation>
    <scope>NUCLEOTIDE SEQUENCE</scope>
    <source>
        <strain evidence="1">ZJU_SS_LIU_2023</strain>
    </source>
</reference>
<dbReference type="EMBL" id="CM056742">
    <property type="protein sequence ID" value="KAJ8680624.1"/>
    <property type="molecule type" value="Genomic_DNA"/>
</dbReference>
<accession>A0ACC2PBE9</accession>
<evidence type="ECO:0000313" key="2">
    <source>
        <dbReference type="Proteomes" id="UP001239111"/>
    </source>
</evidence>
<dbReference type="Proteomes" id="UP001239111">
    <property type="component" value="Chromosome 2"/>
</dbReference>
<gene>
    <name evidence="1" type="ORF">QAD02_016411</name>
</gene>
<protein>
    <submittedName>
        <fullName evidence="1">Uncharacterized protein</fullName>
    </submittedName>
</protein>
<keyword evidence="2" id="KW-1185">Reference proteome</keyword>
<proteinExistence type="predicted"/>
<evidence type="ECO:0000313" key="1">
    <source>
        <dbReference type="EMBL" id="KAJ8680624.1"/>
    </source>
</evidence>
<comment type="caution">
    <text evidence="1">The sequence shown here is derived from an EMBL/GenBank/DDBJ whole genome shotgun (WGS) entry which is preliminary data.</text>
</comment>